<feature type="transmembrane region" description="Helical" evidence="3">
    <location>
        <begin position="260"/>
        <end position="278"/>
    </location>
</feature>
<evidence type="ECO:0000313" key="4">
    <source>
        <dbReference type="EMBL" id="JAC05938.1"/>
    </source>
</evidence>
<evidence type="ECO:0000256" key="2">
    <source>
        <dbReference type="SAM" id="MobiDB-lite"/>
    </source>
</evidence>
<accession>W8C283</accession>
<dbReference type="RefSeq" id="XP_012158762.1">
    <property type="nucleotide sequence ID" value="XM_012303372.2"/>
</dbReference>
<dbReference type="GeneID" id="101457985"/>
<name>W8C283_CERCA</name>
<feature type="region of interest" description="Disordered" evidence="2">
    <location>
        <begin position="107"/>
        <end position="178"/>
    </location>
</feature>
<keyword evidence="3" id="KW-1133">Transmembrane helix</keyword>
<sequence length="426" mass="48260">MCEYIKFEVKNEKNPNNFVKSNNNLKNDLHFEKHDNRRAERVHFPNNLHTVIVPTHHTNAHNKAAARKNATAPVKEEENRLKSEPKNISKLVTVNDTKNDFVIHIKNDTHKHKRKPEDEIKHKRKTDTKHTTQTHATLSSAESKTSLRSDHRILIKSDSKSTLRSGESKGDLKSLSGTLPRHEAYGTVKGNSLNRSLHKVDSKATLKSETVSTTDISIAGSSGHTKKSLESMTDEEIIEENLKELLENKNREERKANGRLIAVIVAFIVIFVALYNIWLKKANGLAGILVPAIIMVSYGGWVVLLAKRDKQRQVLYDKHVEEVMERNKIELAEKARLLRKKKIEEAKRKEEKEKANKLQRLGHRPSFREKLFGPRTPIMQPSTNLLTIAVTAAAPSQIVVESKKKRLERMNALVPPPAPVRTGSAP</sequence>
<protein>
    <submittedName>
        <fullName evidence="4">Uncharacterized protein</fullName>
    </submittedName>
</protein>
<reference evidence="4" key="2">
    <citation type="journal article" date="2014" name="BMC Genomics">
        <title>A genomic perspective to assessing quality of mass-reared SIT flies used in Mediterranean fruit fly (Ceratitis capitata) eradication in California.</title>
        <authorList>
            <person name="Calla B."/>
            <person name="Hall B."/>
            <person name="Hou S."/>
            <person name="Geib S.M."/>
        </authorList>
    </citation>
    <scope>NUCLEOTIDE SEQUENCE</scope>
</reference>
<feature type="region of interest" description="Disordered" evidence="2">
    <location>
        <begin position="65"/>
        <end position="84"/>
    </location>
</feature>
<dbReference type="OrthoDB" id="6737830at2759"/>
<feature type="coiled-coil region" evidence="1">
    <location>
        <begin position="232"/>
        <end position="259"/>
    </location>
</feature>
<organism evidence="4">
    <name type="scientific">Ceratitis capitata</name>
    <name type="common">Mediterranean fruit fly</name>
    <name type="synonym">Tephritis capitata</name>
    <dbReference type="NCBI Taxonomy" id="7213"/>
    <lineage>
        <taxon>Eukaryota</taxon>
        <taxon>Metazoa</taxon>
        <taxon>Ecdysozoa</taxon>
        <taxon>Arthropoda</taxon>
        <taxon>Hexapoda</taxon>
        <taxon>Insecta</taxon>
        <taxon>Pterygota</taxon>
        <taxon>Neoptera</taxon>
        <taxon>Endopterygota</taxon>
        <taxon>Diptera</taxon>
        <taxon>Brachycera</taxon>
        <taxon>Muscomorpha</taxon>
        <taxon>Tephritoidea</taxon>
        <taxon>Tephritidae</taxon>
        <taxon>Ceratitis</taxon>
        <taxon>Ceratitis</taxon>
    </lineage>
</organism>
<evidence type="ECO:0000256" key="1">
    <source>
        <dbReference type="SAM" id="Coils"/>
    </source>
</evidence>
<evidence type="ECO:0000256" key="3">
    <source>
        <dbReference type="SAM" id="Phobius"/>
    </source>
</evidence>
<feature type="coiled-coil region" evidence="1">
    <location>
        <begin position="332"/>
        <end position="361"/>
    </location>
</feature>
<dbReference type="KEGG" id="ccat:101457985"/>
<feature type="transmembrane region" description="Helical" evidence="3">
    <location>
        <begin position="284"/>
        <end position="306"/>
    </location>
</feature>
<reference evidence="4" key="1">
    <citation type="submission" date="2013-07" db="EMBL/GenBank/DDBJ databases">
        <authorList>
            <person name="Geib S."/>
        </authorList>
    </citation>
    <scope>NUCLEOTIDE SEQUENCE</scope>
</reference>
<dbReference type="AlphaFoldDB" id="W8C283"/>
<feature type="compositionally biased region" description="Basic and acidic residues" evidence="2">
    <location>
        <begin position="74"/>
        <end position="84"/>
    </location>
</feature>
<keyword evidence="3" id="KW-0812">Transmembrane</keyword>
<proteinExistence type="evidence at transcript level"/>
<dbReference type="EMBL" id="GAMC01000618">
    <property type="protein sequence ID" value="JAC05938.1"/>
    <property type="molecule type" value="mRNA"/>
</dbReference>
<keyword evidence="1" id="KW-0175">Coiled coil</keyword>
<feature type="compositionally biased region" description="Basic and acidic residues" evidence="2">
    <location>
        <begin position="145"/>
        <end position="172"/>
    </location>
</feature>
<keyword evidence="3" id="KW-0472">Membrane</keyword>